<proteinExistence type="inferred from homology"/>
<dbReference type="InterPro" id="IPR050494">
    <property type="entry name" value="Ser_Thr_dual-spec_kinase"/>
</dbReference>
<dbReference type="Gene3D" id="3.30.200.20">
    <property type="entry name" value="Phosphorylase Kinase, domain 1"/>
    <property type="match status" value="1"/>
</dbReference>
<dbReference type="GO" id="GO:0045292">
    <property type="term" value="P:mRNA cis splicing, via spliceosome"/>
    <property type="evidence" value="ECO:0007669"/>
    <property type="project" value="InterPro"/>
</dbReference>
<feature type="compositionally biased region" description="Low complexity" evidence="9">
    <location>
        <begin position="498"/>
        <end position="510"/>
    </location>
</feature>
<evidence type="ECO:0000313" key="12">
    <source>
        <dbReference type="Proteomes" id="UP000281677"/>
    </source>
</evidence>
<feature type="compositionally biased region" description="Basic and acidic residues" evidence="9">
    <location>
        <begin position="187"/>
        <end position="255"/>
    </location>
</feature>
<dbReference type="InterPro" id="IPR011009">
    <property type="entry name" value="Kinase-like_dom_sf"/>
</dbReference>
<evidence type="ECO:0000313" key="11">
    <source>
        <dbReference type="EMBL" id="RMZ23690.1"/>
    </source>
</evidence>
<evidence type="ECO:0000256" key="6">
    <source>
        <dbReference type="ARBA" id="ARBA00022840"/>
    </source>
</evidence>
<dbReference type="PROSITE" id="PS00107">
    <property type="entry name" value="PROTEIN_KINASE_ATP"/>
    <property type="match status" value="1"/>
</dbReference>
<comment type="similarity">
    <text evidence="7">Belongs to the protein kinase superfamily. CMGC Ser/Thr protein kinase family.</text>
</comment>
<dbReference type="AlphaFoldDB" id="A0A3M7IDQ0"/>
<dbReference type="InterPro" id="IPR000719">
    <property type="entry name" value="Prot_kinase_dom"/>
</dbReference>
<feature type="binding site" evidence="8">
    <location>
        <position position="571"/>
    </location>
    <ligand>
        <name>ATP</name>
        <dbReference type="ChEBI" id="CHEBI:30616"/>
    </ligand>
</feature>
<keyword evidence="4 8" id="KW-0547">Nucleotide-binding</keyword>
<dbReference type="Pfam" id="PF00069">
    <property type="entry name" value="Pkinase"/>
    <property type="match status" value="1"/>
</dbReference>
<feature type="compositionally biased region" description="Polar residues" evidence="9">
    <location>
        <begin position="285"/>
        <end position="295"/>
    </location>
</feature>
<dbReference type="EC" id="2.7.11.1" evidence="1"/>
<feature type="compositionally biased region" description="Polar residues" evidence="9">
    <location>
        <begin position="428"/>
        <end position="437"/>
    </location>
</feature>
<name>A0A3M7IDQ0_HORWE</name>
<dbReference type="SUPFAM" id="SSF56112">
    <property type="entry name" value="Protein kinase-like (PK-like)"/>
    <property type="match status" value="1"/>
</dbReference>
<dbReference type="SMART" id="SM00220">
    <property type="entry name" value="S_TKc"/>
    <property type="match status" value="1"/>
</dbReference>
<feature type="compositionally biased region" description="Polar residues" evidence="9">
    <location>
        <begin position="136"/>
        <end position="155"/>
    </location>
</feature>
<dbReference type="PANTHER" id="PTHR24058:SF103">
    <property type="entry name" value="SERINE_THREONINE-PROTEIN KINASE PRP4 HOMOLOG"/>
    <property type="match status" value="1"/>
</dbReference>
<keyword evidence="2" id="KW-0723">Serine/threonine-protein kinase</keyword>
<feature type="compositionally biased region" description="Basic and acidic residues" evidence="9">
    <location>
        <begin position="160"/>
        <end position="177"/>
    </location>
</feature>
<dbReference type="InterPro" id="IPR044092">
    <property type="entry name" value="STKc_PRP4"/>
</dbReference>
<feature type="region of interest" description="Disordered" evidence="9">
    <location>
        <begin position="102"/>
        <end position="513"/>
    </location>
</feature>
<dbReference type="GO" id="GO:0004674">
    <property type="term" value="F:protein serine/threonine kinase activity"/>
    <property type="evidence" value="ECO:0007669"/>
    <property type="project" value="UniProtKB-KW"/>
</dbReference>
<dbReference type="InterPro" id="IPR017441">
    <property type="entry name" value="Protein_kinase_ATP_BS"/>
</dbReference>
<evidence type="ECO:0000256" key="9">
    <source>
        <dbReference type="SAM" id="MobiDB-lite"/>
    </source>
</evidence>
<keyword evidence="6 8" id="KW-0067">ATP-binding</keyword>
<feature type="compositionally biased region" description="Acidic residues" evidence="9">
    <location>
        <begin position="486"/>
        <end position="497"/>
    </location>
</feature>
<dbReference type="PROSITE" id="PS00108">
    <property type="entry name" value="PROTEIN_KINASE_ST"/>
    <property type="match status" value="1"/>
</dbReference>
<accession>A0A3M7IDQ0</accession>
<feature type="compositionally biased region" description="Polar residues" evidence="9">
    <location>
        <begin position="382"/>
        <end position="404"/>
    </location>
</feature>
<feature type="compositionally biased region" description="Basic and acidic residues" evidence="9">
    <location>
        <begin position="113"/>
        <end position="128"/>
    </location>
</feature>
<sequence>MEAEADNATGVSDHSSSTYTYTYTYGSCGRLSRHFYTPTSNLHRTSHLLVSSLPSEPARRTLRRCDCRSAWPPTAAAPAAPAAPAKIQPGFVKVERAEEIGTMSLRSPSPTRSHSEGEVSSGDEEKAISTKHAHSRNSGVNTSTRLPSNGSSSRHSQARGGRDRSRSPYARDRDRSRSPYRANKPTSGEKRRRDDDHYSKHGSDVRRFKVHYEDKDSRPRARSGRDRDRSRSPYRETGKGADARSRPHDVPERNGHGRPSTASKAARESTPQALSSKDDAKIAMSSPQQQTQKPTVSEERSVFLTLKAKENADFVAHSHEPAAADQPEEPQPKLSEAELIEQRRRRREAIKNRHKSQPPLLVQALEQNMESAPATPAHESSGAVSAQQSPQTAHSPPSSVNSPATPHRDSPPQSPAAFAVMDDEELANRNQDGSTIQEEGPSAADYDPNMDMQEDRPDHKRLDVEAPVPDATEKEPAPKQNGEYDMFADDDDDDMFAPDDAPAKPAASAKQGKTLDQSLLDNWDYPDGHYRIILGELLDGRYAVQQQVGKGTFATVVKAQDTETGNPVAIKIAANNETMYKAGQKEMDFLQILNDGDPEDKKHIIRLLRHFDHKGHMCIVFEALSADLREVLKKFGRNVGLNLKAIRSYAQQMFLALSHMKRCNILHADLKPDNILVSERRSLLKFCDLGTAAFADDAEVTPYLVSRFYRAPEVILGMPFDYAIDMWSIGCTLFELYTGRILFAGADNNQMLRAIQECRGKLPIRMLKKSSLADRHFDFDGNFFSQERDKITGKALMKPMNFNKLAPGKDLRSRLAGNANGLSPAEQKEHASFVDLLDKCLQLDPARRVSPNDALRHGFVAHGGAGVQPKDDKRPKVVPAMAMAPNASMRGR</sequence>
<evidence type="ECO:0000256" key="2">
    <source>
        <dbReference type="ARBA" id="ARBA00022527"/>
    </source>
</evidence>
<organism evidence="11 12">
    <name type="scientific">Hortaea werneckii</name>
    <name type="common">Black yeast</name>
    <name type="synonym">Cladosporium werneckii</name>
    <dbReference type="NCBI Taxonomy" id="91943"/>
    <lineage>
        <taxon>Eukaryota</taxon>
        <taxon>Fungi</taxon>
        <taxon>Dikarya</taxon>
        <taxon>Ascomycota</taxon>
        <taxon>Pezizomycotina</taxon>
        <taxon>Dothideomycetes</taxon>
        <taxon>Dothideomycetidae</taxon>
        <taxon>Mycosphaerellales</taxon>
        <taxon>Teratosphaeriaceae</taxon>
        <taxon>Hortaea</taxon>
    </lineage>
</organism>
<evidence type="ECO:0000256" key="1">
    <source>
        <dbReference type="ARBA" id="ARBA00012513"/>
    </source>
</evidence>
<feature type="compositionally biased region" description="Basic residues" evidence="9">
    <location>
        <begin position="343"/>
        <end position="356"/>
    </location>
</feature>
<dbReference type="EMBL" id="QWIT01000467">
    <property type="protein sequence ID" value="RMZ23690.1"/>
    <property type="molecule type" value="Genomic_DNA"/>
</dbReference>
<reference evidence="11 12" key="1">
    <citation type="journal article" date="2018" name="BMC Genomics">
        <title>Genomic evidence for intraspecific hybridization in a clonal and extremely halotolerant yeast.</title>
        <authorList>
            <person name="Gostincar C."/>
            <person name="Stajich J.E."/>
            <person name="Zupancic J."/>
            <person name="Zalar P."/>
            <person name="Gunde-Cimerman N."/>
        </authorList>
    </citation>
    <scope>NUCLEOTIDE SEQUENCE [LARGE SCALE GENOMIC DNA]</scope>
    <source>
        <strain evidence="11 12">EXF-120</strain>
    </source>
</reference>
<keyword evidence="3" id="KW-0808">Transferase</keyword>
<feature type="compositionally biased region" description="Basic and acidic residues" evidence="9">
    <location>
        <begin position="296"/>
        <end position="322"/>
    </location>
</feature>
<evidence type="ECO:0000256" key="4">
    <source>
        <dbReference type="ARBA" id="ARBA00022741"/>
    </source>
</evidence>
<feature type="domain" description="Protein kinase" evidence="10">
    <location>
        <begin position="542"/>
        <end position="860"/>
    </location>
</feature>
<dbReference type="OrthoDB" id="9332038at2759"/>
<evidence type="ECO:0000256" key="7">
    <source>
        <dbReference type="ARBA" id="ARBA00023596"/>
    </source>
</evidence>
<protein>
    <recommendedName>
        <fullName evidence="1">non-specific serine/threonine protein kinase</fullName>
        <ecNumber evidence="1">2.7.11.1</ecNumber>
    </recommendedName>
</protein>
<dbReference type="Proteomes" id="UP000281677">
    <property type="component" value="Unassembled WGS sequence"/>
</dbReference>
<dbReference type="InterPro" id="IPR008271">
    <property type="entry name" value="Ser/Thr_kinase_AS"/>
</dbReference>
<evidence type="ECO:0000259" key="10">
    <source>
        <dbReference type="PROSITE" id="PS50011"/>
    </source>
</evidence>
<evidence type="ECO:0000256" key="3">
    <source>
        <dbReference type="ARBA" id="ARBA00022679"/>
    </source>
</evidence>
<evidence type="ECO:0000256" key="5">
    <source>
        <dbReference type="ARBA" id="ARBA00022777"/>
    </source>
</evidence>
<keyword evidence="5" id="KW-0418">Kinase</keyword>
<dbReference type="CDD" id="cd14135">
    <property type="entry name" value="STKc_PRP4"/>
    <property type="match status" value="1"/>
</dbReference>
<comment type="caution">
    <text evidence="11">The sequence shown here is derived from an EMBL/GenBank/DDBJ whole genome shotgun (WGS) entry which is preliminary data.</text>
</comment>
<dbReference type="PANTHER" id="PTHR24058">
    <property type="entry name" value="DUAL SPECIFICITY PROTEIN KINASE"/>
    <property type="match status" value="1"/>
</dbReference>
<gene>
    <name evidence="11" type="ORF">D0859_12268</name>
</gene>
<dbReference type="VEuPathDB" id="FungiDB:BTJ68_02493"/>
<dbReference type="PROSITE" id="PS50011">
    <property type="entry name" value="PROTEIN_KINASE_DOM"/>
    <property type="match status" value="1"/>
</dbReference>
<dbReference type="Gene3D" id="1.10.510.10">
    <property type="entry name" value="Transferase(Phosphotransferase) domain 1"/>
    <property type="match status" value="1"/>
</dbReference>
<feature type="compositionally biased region" description="Basic and acidic residues" evidence="9">
    <location>
        <begin position="453"/>
        <end position="464"/>
    </location>
</feature>
<evidence type="ECO:0000256" key="8">
    <source>
        <dbReference type="PROSITE-ProRule" id="PRU10141"/>
    </source>
</evidence>
<dbReference type="FunFam" id="1.10.510.10:FF:000078">
    <property type="entry name" value="Serine/threonine-protein kinase PRP4 homolog"/>
    <property type="match status" value="1"/>
</dbReference>
<dbReference type="GO" id="GO:0005524">
    <property type="term" value="F:ATP binding"/>
    <property type="evidence" value="ECO:0007669"/>
    <property type="project" value="UniProtKB-UniRule"/>
</dbReference>